<dbReference type="EMBL" id="NGMM01000002">
    <property type="protein sequence ID" value="OTP17431.1"/>
    <property type="molecule type" value="Genomic_DNA"/>
</dbReference>
<dbReference type="InterPro" id="IPR016628">
    <property type="entry name" value="ATPase_SAG2001_prd"/>
</dbReference>
<dbReference type="EMBL" id="CP147247">
    <property type="protein sequence ID" value="WYJ91038.1"/>
    <property type="molecule type" value="Genomic_DNA"/>
</dbReference>
<proteinExistence type="predicted"/>
<dbReference type="AlphaFoldDB" id="A0A242K8D7"/>
<dbReference type="Pfam" id="PF12846">
    <property type="entry name" value="AAA_10"/>
    <property type="match status" value="1"/>
</dbReference>
<dbReference type="PANTHER" id="PTHR30121:SF6">
    <property type="entry name" value="SLR6007 PROTEIN"/>
    <property type="match status" value="1"/>
</dbReference>
<dbReference type="InterPro" id="IPR027417">
    <property type="entry name" value="P-loop_NTPase"/>
</dbReference>
<reference evidence="2" key="3">
    <citation type="submission" date="2024-03" db="EMBL/GenBank/DDBJ databases">
        <title>The Genome Sequence of Enterococcus sp. DIV0242b.</title>
        <authorList>
            <consortium name="The Broad Institute Genomics Platform"/>
            <consortium name="The Broad Institute Microbial Omics Core"/>
            <consortium name="The Broad Institute Genomic Center for Infectious Diseases"/>
            <person name="Earl A."/>
            <person name="Manson A."/>
            <person name="Gilmore M."/>
            <person name="Schwartman J."/>
            <person name="Shea T."/>
            <person name="Abouelleil A."/>
            <person name="Cao P."/>
            <person name="Chapman S."/>
            <person name="Cusick C."/>
            <person name="Young S."/>
            <person name="Neafsey D."/>
            <person name="Nusbaum C."/>
            <person name="Birren B."/>
        </authorList>
    </citation>
    <scope>NUCLEOTIDE SEQUENCE</scope>
    <source>
        <strain evidence="2">9E7_DIV0242</strain>
    </source>
</reference>
<sequence>MLNIDTLPKFPLKYLESNLVFNHDGTVYAYYELSPYSYGFVGQDKAFQIRNNLLRLFRQAKSKHFRLYICSSEDRIDSTIERSKKLVKSKDGLKELAFQHLDGVKEILEEMKGEYELSTRFFLGFQLSLDDEQKKGRFLDDIVTGVQKFTSQSRAVLFGDYEKIPNKEIERYQRLESLLHNRIARHFRIRQTEPSDIAYIVEHLNGKKNQSIQETDYFNQSFKDEKDTYVLRYDTLKLASSLIEESGNRLEIQQDNKKQYVSYLALSHVTGDTYFPFGSEFLYYGQSTFDFPVDTSIDIEVLENKAALSKIRAKKMDLKDIDESGLESGHDVTSNIFEARQMASDLEAELEDTKDDIYKMSLVVRVSADSEDELEKRESDVKSFYDDYKMKLESSMFDQLLLHYECFPSGKRTINDYVQYVEADFLASIGFGATQQLGETEGIPLGFNVDTGKTVYIQPWLAAQGVDGSNTNALAKSLLGSLGGGKSLTENLIEFWSVLFGALAFMIDPKGERTNWKDNLPYFSNYLKVVNITNDSENIGLLDPFLIMESEKDQEALALDVLTYITGVSVRDEERFPCLQQAVENVAARTEHKGLLFVIDELREQKNSVADKLANHIESFKKLSVAGLLFGDGQREKGLDMSAALNIALVQDLTLPDSDTDPDDYNTSEILSVSIMMILATYSLDFIKLNRSVFKSIGLDESWAWLNVAQGKILGNKLVRAGRSMNAGIDFSTQNTDDLGDEKMKNNIGMKFIFRSNDRDEIEKALAFCNLEATEDNVSRIMGLQNGECLFADIYGNVGVIYVYYWFDDLFNAFDTRPPMEEIEV</sequence>
<dbReference type="InterPro" id="IPR051162">
    <property type="entry name" value="T4SS_component"/>
</dbReference>
<dbReference type="Proteomes" id="UP000195141">
    <property type="component" value="Chromosome"/>
</dbReference>
<gene>
    <name evidence="1" type="ORF">A5888_001569</name>
    <name evidence="2" type="ORF">A5888_002806</name>
</gene>
<reference evidence="1" key="1">
    <citation type="submission" date="2017-05" db="EMBL/GenBank/DDBJ databases">
        <title>The Genome Sequence of Enterococcus sp. 9E7_DIV0242.</title>
        <authorList>
            <consortium name="The Broad Institute Genomics Platform"/>
            <consortium name="The Broad Institute Genomic Center for Infectious Diseases"/>
            <person name="Earl A."/>
            <person name="Manson A."/>
            <person name="Schwartman J."/>
            <person name="Gilmore M."/>
            <person name="Abouelleil A."/>
            <person name="Cao P."/>
            <person name="Chapman S."/>
            <person name="Cusick C."/>
            <person name="Shea T."/>
            <person name="Young S."/>
            <person name="Neafsey D."/>
            <person name="Nusbaum C."/>
            <person name="Birren B."/>
        </authorList>
    </citation>
    <scope>NUCLEOTIDE SEQUENCE [LARGE SCALE GENOMIC DNA]</scope>
    <source>
        <strain evidence="1">9E7_DIV0242</strain>
    </source>
</reference>
<dbReference type="SUPFAM" id="SSF52540">
    <property type="entry name" value="P-loop containing nucleoside triphosphate hydrolases"/>
    <property type="match status" value="1"/>
</dbReference>
<name>A0A242K8D7_9ENTE</name>
<evidence type="ECO:0008006" key="4">
    <source>
        <dbReference type="Google" id="ProtNLM"/>
    </source>
</evidence>
<evidence type="ECO:0000313" key="1">
    <source>
        <dbReference type="EMBL" id="OTP17431.1"/>
    </source>
</evidence>
<organism evidence="1">
    <name type="scientific">Candidatus Enterococcus clewellii</name>
    <dbReference type="NCBI Taxonomy" id="1834193"/>
    <lineage>
        <taxon>Bacteria</taxon>
        <taxon>Bacillati</taxon>
        <taxon>Bacillota</taxon>
        <taxon>Bacilli</taxon>
        <taxon>Lactobacillales</taxon>
        <taxon>Enterococcaceae</taxon>
        <taxon>Enterococcus</taxon>
    </lineage>
</organism>
<dbReference type="Gene3D" id="3.40.50.300">
    <property type="entry name" value="P-loop containing nucleotide triphosphate hydrolases"/>
    <property type="match status" value="2"/>
</dbReference>
<protein>
    <recommendedName>
        <fullName evidence="4">ATP/GTP-binding protein</fullName>
    </recommendedName>
</protein>
<evidence type="ECO:0000313" key="3">
    <source>
        <dbReference type="Proteomes" id="UP000195141"/>
    </source>
</evidence>
<dbReference type="PANTHER" id="PTHR30121">
    <property type="entry name" value="UNCHARACTERIZED PROTEIN YJGR-RELATED"/>
    <property type="match status" value="1"/>
</dbReference>
<dbReference type="RefSeq" id="WP_249274451.1">
    <property type="nucleotide sequence ID" value="NZ_CP147247.1"/>
</dbReference>
<evidence type="ECO:0000313" key="2">
    <source>
        <dbReference type="EMBL" id="WYJ91038.1"/>
    </source>
</evidence>
<accession>A0A242K8D7</accession>
<keyword evidence="3" id="KW-1185">Reference proteome</keyword>
<reference evidence="2" key="2">
    <citation type="submission" date="2017-05" db="EMBL/GenBank/DDBJ databases">
        <authorList>
            <consortium name="The Broad Institute Genomics Platform"/>
            <consortium name="The Broad Institute Genomic Center for Infectious Diseases"/>
            <person name="Earl A."/>
            <person name="Manson A."/>
            <person name="Schwartman J."/>
            <person name="Gilmore M."/>
            <person name="Abouelleil A."/>
            <person name="Cao P."/>
            <person name="Chapman S."/>
            <person name="Cusick C."/>
            <person name="Shea T."/>
            <person name="Young S."/>
            <person name="Neafsey D."/>
            <person name="Nusbaum C."/>
            <person name="Birren B."/>
        </authorList>
    </citation>
    <scope>NUCLEOTIDE SEQUENCE</scope>
    <source>
        <strain evidence="2">9E7_DIV0242</strain>
    </source>
</reference>
<dbReference type="PIRSF" id="PIRSF015040">
    <property type="entry name" value="ATPase_SAG2001_prd"/>
    <property type="match status" value="1"/>
</dbReference>